<sequence length="2234" mass="252424">MRVDFVDDGATSLVHLDHHILVSLARILLGYECLKSPMLELIVMRALGFPLEHNRVVRDNYIDVQLENIVPKYDGVILILYPDEKNIPLPRNIGSFITEITKLDKHVHKACTLWNCDYVSGRRLILAPTGTITPYHDVRVVKEAAKKGVARALDAGVKKPLLIVPACVDYPDGQLVSMLGAFEALYQPLHLVERGIAANFYRIGFHAEEKNTDAFKKVISNAIALERSRIIARDIAGGDPERMSPKNIAEYVKKTFASDRNVVITVHDNEKYIAKEFPLLAAVSRAASCIDRHKPRVVQIVYTPSDEARVNETLMLVGKGVTYDTGGADIKISGRMAGMSRDKSGAAAVAGFLKACSILKPPHLKVIGYLCLCRNSIGEDSYVADELLVSKSGKTVRVTNTDAEGRFAMADALFKLSEIANNHIHPHIYTIATLTGHARASYGNYVAAMDNHAAKVTNHASKLQFSGARVAEGIEVSVVRPEDLAVNVGKCKGDDLLQVDMDAKARHHQLAAGFLIKVGGLEDRNVKYTHLDIAGAADAIELFTKEFKLPAELRAVPYDINSVLHFGERDYSKNGHRTIIFKDHNTKQNRNGLSEADLRKIEIVYGPECQHRDRQEKIELCHQYPGNNRRKREAEVTQNLRVNRDITPPPEVTQNKNISKEVSGTLKDLGIAEEVQSVVDDVYKISAKALANARLKYCNETKASLRNGEDGQKPDILGIIEIVADYAQSMVDHATGNLSMFCEKSDSMDVYQRHCVWNDNHQACKNYKVSTKSGDVMYSTQHRPAVIRSTWNVGGMAKVPKYRPWRSGDQPEADNVNETQTESEVTKSVRRKRQASLSVTVTPGSARKMGTRMHEDRKGKYESVRRQDRQDSRESEERRIRNSQNLPTTVMMSKLNEEFYAQRRWPHGVVRYIISKKSKCELQGGGGCGEVNLILKRRTCVQIKEIWERDAKKYEDYLVIDNSPDYRNIFMPLATQFQKALALPLSDWPEFSSTRNFSIPIGLEYKWEHGAVPRIDLGTTYSCVAIWKEGFVEVIANDQGNRTTPSYVSFTKNSRLIGEAAKNQAPFNPWNTVFGTKRLIGRRYDDVGVQMDLHHWPYVVLNNNGKPKILVEYKGQKKQFAPEEISSMVICRMKEIAEAYLGEKIKNAVVTVPAYFNDAQRQATRAAGAIAGLNVIKILNEPTAAALAYGLDRNLKGEANVLIYDLGGGTLDVSVLSISESSIYEVQATSGNTRLGGEDFDNRLVAYFAEDFRKKYHTDIVAKTKALRRLKKASERAKKALTSCIEAIIEIDSLCNGIDYQGRITRTMFEELCSDLFTDTLKPVHKALNDAKKNKTDINHVILVGGSTRIPKIRSMLTEFFDGKALTSTINPDEAIACGAAIQAAILSGDNHDKIQDFMLVDVVPLTLGVEAARGMMFKVVNRNTPIPCRVTKELTTLDDYQTAMTIEIFEGERTQTKDNNLLGAFDLNGIPPAPRGIAKIDVTFDIDFNGVLSVYAQDRSTGNMESLVIRNSDRLNQQEIEKMIVDAEIFKEEDKETHRRLDARNQLESYIYSVKQSVVDKSGNLTALEKTTMVEECQNALVWLEGNMDCLREEFERKMSELLRKWSGIMKKIYGQRWRHAKRQRTESEQFTATIEEIFGCSELLKGGQHRQHTAMMVMAMLGFYFEVSRHDRDKYVRVHLRHVRADKLHHFEKIRSEATLPLDYDYKSATHPAWQFWRKIGITGISTVATYKDQDPDGSIMRSLGQNEQLLSENDIIKINTVYVNHISQKYRIAIAISVIKTKPKDLSIDEYLTQLQRKIKDMEFDPNETVCSDDFKFDDDELADQNNLETPINSNNGNEFDFKSNKPVINYSVKDFQSSQKSQTILNNYVFGDDGIHDEKLHKDNLENGLENPLNLYKAATDLRNAQEHYEQTPQHHQNLSQLTYCESQELNINGYNNATITCYNIANPKPNNALQNNDTNLTNLDSQETELYSLEAFTQNYTHVSQTQDEQFIISNKFIRSKVDNKHMAELTQGNSVVVDSGVENTKIRKEITENKEHGYKFPTEYGCSKNVAPNKYIAPNCNALSLTKDRAREHDHNDNMETQYDYDKINILNEYEPVHNKTAAHNNFAINTVNVIDYKANNESHINIEQTQLRGLNEDENTELFDNGSENFAKNNEMEVDDKTDSDDNSQAVKVPFKVLEELHRVKAFLSKKDRRYTDGYSTDSGYRSDSQVRSSFKNCKLFNSFTST</sequence>
<gene>
    <name evidence="1" type="ORF">MSG28_015963</name>
</gene>
<evidence type="ECO:0000313" key="2">
    <source>
        <dbReference type="Proteomes" id="UP001064048"/>
    </source>
</evidence>
<keyword evidence="2" id="KW-1185">Reference proteome</keyword>
<dbReference type="Proteomes" id="UP001064048">
    <property type="component" value="Chromosome 30"/>
</dbReference>
<organism evidence="1 2">
    <name type="scientific">Choristoneura fumiferana</name>
    <name type="common">Spruce budworm moth</name>
    <name type="synonym">Archips fumiferana</name>
    <dbReference type="NCBI Taxonomy" id="7141"/>
    <lineage>
        <taxon>Eukaryota</taxon>
        <taxon>Metazoa</taxon>
        <taxon>Ecdysozoa</taxon>
        <taxon>Arthropoda</taxon>
        <taxon>Hexapoda</taxon>
        <taxon>Insecta</taxon>
        <taxon>Pterygota</taxon>
        <taxon>Neoptera</taxon>
        <taxon>Endopterygota</taxon>
        <taxon>Lepidoptera</taxon>
        <taxon>Glossata</taxon>
        <taxon>Ditrysia</taxon>
        <taxon>Tortricoidea</taxon>
        <taxon>Tortricidae</taxon>
        <taxon>Tortricinae</taxon>
        <taxon>Choristoneura</taxon>
    </lineage>
</organism>
<proteinExistence type="predicted"/>
<protein>
    <submittedName>
        <fullName evidence="1">Uncharacterized protein</fullName>
    </submittedName>
</protein>
<comment type="caution">
    <text evidence="1">The sequence shown here is derived from an EMBL/GenBank/DDBJ whole genome shotgun (WGS) entry which is preliminary data.</text>
</comment>
<evidence type="ECO:0000313" key="1">
    <source>
        <dbReference type="EMBL" id="KAI8431444.1"/>
    </source>
</evidence>
<reference evidence="1 2" key="1">
    <citation type="journal article" date="2022" name="Genome Biol. Evol.">
        <title>The Spruce Budworm Genome: Reconstructing the Evolutionary History of Antifreeze Proteins.</title>
        <authorList>
            <person name="Beliveau C."/>
            <person name="Gagne P."/>
            <person name="Picq S."/>
            <person name="Vernygora O."/>
            <person name="Keeling C.I."/>
            <person name="Pinkney K."/>
            <person name="Doucet D."/>
            <person name="Wen F."/>
            <person name="Johnston J.S."/>
            <person name="Maaroufi H."/>
            <person name="Boyle B."/>
            <person name="Laroche J."/>
            <person name="Dewar K."/>
            <person name="Juretic N."/>
            <person name="Blackburn G."/>
            <person name="Nisole A."/>
            <person name="Brunet B."/>
            <person name="Brandao M."/>
            <person name="Lumley L."/>
            <person name="Duan J."/>
            <person name="Quan G."/>
            <person name="Lucarotti C.J."/>
            <person name="Roe A.D."/>
            <person name="Sperling F.A.H."/>
            <person name="Levesque R.C."/>
            <person name="Cusson M."/>
        </authorList>
    </citation>
    <scope>NUCLEOTIDE SEQUENCE [LARGE SCALE GENOMIC DNA]</scope>
    <source>
        <strain evidence="1">Glfc:IPQL:Cfum</strain>
    </source>
</reference>
<dbReference type="EMBL" id="CM046130">
    <property type="protein sequence ID" value="KAI8431444.1"/>
    <property type="molecule type" value="Genomic_DNA"/>
</dbReference>
<name>A0ACC0K4Y8_CHOFU</name>
<accession>A0ACC0K4Y8</accession>